<keyword evidence="1" id="KW-0472">Membrane</keyword>
<sequence length="534" mass="59693">MSVFYLTVVLISALKLYCIAGRDIIAMPWDSYQYFWMSDALYWHNDGSLARRPVFPLFLALSRNTGIPLRLIFESLFIFSAFRMSSAVIRLGTPILVATIAFALTVFTPYSIECFDFAMVECLLVSILLLCTSELCYVFSSRGRSFWLHLCLFAVSVTLGWYSRSESALFLLAIFSEIFFCSILLYFRRSEKTLLFKNVSGFLATSVAVAIATLAVYSLNIKYFNYYSSVEIFQSKAFVRAYDAMQGLHIGKQTHFVPFSNEQMALASQLSPTFAKMYPSLQGKVGDTFRNISRNQAGVSEEIAGGWLLWALTEAAQNTGALTMAARQEVYRKVGAELEAGAKAQHIAIDRFPLALVDPHWRVWLPYFPASLSLAFRRLVPGHHPQNVLTQGVVPPEITQEFDRDANRRTALTVPGHPDEKSVRAGATLRFLASAYRPAVAVFLLVTLGFVAVFRKQVFQYRNLCGLLFISTLALLRVVLVALLDASAYPTGGIDRYMLPSAVLVPFMIALAFPRRRDYVQPAVSGAERAVLPS</sequence>
<protein>
    <recommendedName>
        <fullName evidence="4">Glycosyltransferase RgtA/B/C/D-like domain-containing protein</fullName>
    </recommendedName>
</protein>
<keyword evidence="1" id="KW-0812">Transmembrane</keyword>
<reference evidence="2 3" key="1">
    <citation type="submission" date="2019-07" db="EMBL/GenBank/DDBJ databases">
        <title>Whole genome shotgun sequence of Acetobacter oeni NBRC 105207.</title>
        <authorList>
            <person name="Hosoyama A."/>
            <person name="Uohara A."/>
            <person name="Ohji S."/>
            <person name="Ichikawa N."/>
        </authorList>
    </citation>
    <scope>NUCLEOTIDE SEQUENCE [LARGE SCALE GENOMIC DNA]</scope>
    <source>
        <strain evidence="2 3">NBRC 105207</strain>
    </source>
</reference>
<comment type="caution">
    <text evidence="2">The sequence shown here is derived from an EMBL/GenBank/DDBJ whole genome shotgun (WGS) entry which is preliminary data.</text>
</comment>
<dbReference type="AlphaFoldDB" id="A0A511XNY2"/>
<evidence type="ECO:0000256" key="1">
    <source>
        <dbReference type="SAM" id="Phobius"/>
    </source>
</evidence>
<feature type="transmembrane region" description="Helical" evidence="1">
    <location>
        <begin position="146"/>
        <end position="162"/>
    </location>
</feature>
<organism evidence="2 3">
    <name type="scientific">Acetobacter oeni</name>
    <dbReference type="NCBI Taxonomy" id="304077"/>
    <lineage>
        <taxon>Bacteria</taxon>
        <taxon>Pseudomonadati</taxon>
        <taxon>Pseudomonadota</taxon>
        <taxon>Alphaproteobacteria</taxon>
        <taxon>Acetobacterales</taxon>
        <taxon>Acetobacteraceae</taxon>
        <taxon>Acetobacter</taxon>
    </lineage>
</organism>
<feature type="transmembrane region" description="Helical" evidence="1">
    <location>
        <begin position="199"/>
        <end position="219"/>
    </location>
</feature>
<keyword evidence="3" id="KW-1185">Reference proteome</keyword>
<accession>A0A511XNY2</accession>
<name>A0A511XNY2_9PROT</name>
<dbReference type="OrthoDB" id="7297357at2"/>
<dbReference type="RefSeq" id="WP_146891388.1">
    <property type="nucleotide sequence ID" value="NZ_BJYG01000047.1"/>
</dbReference>
<evidence type="ECO:0000313" key="3">
    <source>
        <dbReference type="Proteomes" id="UP000321746"/>
    </source>
</evidence>
<dbReference type="EMBL" id="BJYG01000047">
    <property type="protein sequence ID" value="GEN64614.1"/>
    <property type="molecule type" value="Genomic_DNA"/>
</dbReference>
<evidence type="ECO:0000313" key="2">
    <source>
        <dbReference type="EMBL" id="GEN64614.1"/>
    </source>
</evidence>
<proteinExistence type="predicted"/>
<feature type="transmembrane region" description="Helical" evidence="1">
    <location>
        <begin position="466"/>
        <end position="484"/>
    </location>
</feature>
<evidence type="ECO:0008006" key="4">
    <source>
        <dbReference type="Google" id="ProtNLM"/>
    </source>
</evidence>
<feature type="transmembrane region" description="Helical" evidence="1">
    <location>
        <begin position="91"/>
        <end position="112"/>
    </location>
</feature>
<feature type="transmembrane region" description="Helical" evidence="1">
    <location>
        <begin position="435"/>
        <end position="454"/>
    </location>
</feature>
<gene>
    <name evidence="2" type="ORF">AOE01nite_28380</name>
</gene>
<keyword evidence="1" id="KW-1133">Transmembrane helix</keyword>
<dbReference type="Proteomes" id="UP000321746">
    <property type="component" value="Unassembled WGS sequence"/>
</dbReference>
<feature type="transmembrane region" description="Helical" evidence="1">
    <location>
        <begin position="118"/>
        <end position="139"/>
    </location>
</feature>
<feature type="transmembrane region" description="Helical" evidence="1">
    <location>
        <begin position="496"/>
        <end position="513"/>
    </location>
</feature>
<feature type="transmembrane region" description="Helical" evidence="1">
    <location>
        <begin position="168"/>
        <end position="187"/>
    </location>
</feature>